<gene>
    <name evidence="10" type="ORF">DPQ25_07520</name>
</gene>
<dbReference type="SUPFAM" id="SSF144052">
    <property type="entry name" value="Thermophilic metalloprotease-like"/>
    <property type="match status" value="1"/>
</dbReference>
<dbReference type="InterPro" id="IPR035097">
    <property type="entry name" value="M29_N-terminal"/>
</dbReference>
<keyword evidence="8" id="KW-0378">Hydrolase</keyword>
<reference evidence="10 11" key="1">
    <citation type="submission" date="2018-06" db="EMBL/GenBank/DDBJ databases">
        <title>Noncontiguous genome sequence of Ruminococcaceae bacterium ASD2818.</title>
        <authorList>
            <person name="Chaplin A.V."/>
            <person name="Sokolova S.R."/>
            <person name="Kochetkova T.O."/>
            <person name="Goltsov A.Y."/>
            <person name="Trofimov D.Y."/>
            <person name="Efimov B.A."/>
        </authorList>
    </citation>
    <scope>NUCLEOTIDE SEQUENCE [LARGE SCALE GENOMIC DNA]</scope>
    <source>
        <strain evidence="10 11">ASD2818</strain>
    </source>
</reference>
<keyword evidence="6" id="KW-0645">Protease</keyword>
<proteinExistence type="inferred from homology"/>
<comment type="similarity">
    <text evidence="4">Belongs to the peptidase M29 family.</text>
</comment>
<evidence type="ECO:0000256" key="3">
    <source>
        <dbReference type="ARBA" id="ARBA00001947"/>
    </source>
</evidence>
<dbReference type="GO" id="GO:0046872">
    <property type="term" value="F:metal ion binding"/>
    <property type="evidence" value="ECO:0007669"/>
    <property type="project" value="UniProtKB-KW"/>
</dbReference>
<comment type="cofactor">
    <cofactor evidence="3">
        <name>Zn(2+)</name>
        <dbReference type="ChEBI" id="CHEBI:29105"/>
    </cofactor>
</comment>
<evidence type="ECO:0000256" key="4">
    <source>
        <dbReference type="ARBA" id="ARBA00008236"/>
    </source>
</evidence>
<dbReference type="InterPro" id="IPR000787">
    <property type="entry name" value="Peptidase_M29"/>
</dbReference>
<sequence length="410" mass="46084">MDFTRKLENYAKLLVKIGANVQPGQEVVLQCPVEKADFARLVTEQAYRAGAREVVLHWRDEKSNRIRFDCAPLEVFEEVPGWRAESLNYYARRGAAFINVISEDPEIYKGVSPEKLLANTKATDKAFTEYYQRFDDGSNQWTIGAVPNCEWARKVFPGCEGWVAEEKLWSLIFRTVRIDREDPVAAWQEHCRQLADRAAWLNSRKFRSLHYTNSLGTDLVIGLPEGHIWLSGAERSRSGVLFVANLPTEEVFTMPSNVQVNGRVVSAMPLSYQGALIDRFSLTFEKGRVTSFEAAEGHAVLQRLLDTDEGSRRLGEVALVPYHSPISQEHILFYNTLFDENASCHLALGQSYPNTLEGGVDNTREELAQRGGNDSINHVDFMVGTKDLRITGVDGSGSETVVFDNGDWAV</sequence>
<evidence type="ECO:0000256" key="1">
    <source>
        <dbReference type="ARBA" id="ARBA00001941"/>
    </source>
</evidence>
<evidence type="ECO:0000256" key="9">
    <source>
        <dbReference type="ARBA" id="ARBA00023049"/>
    </source>
</evidence>
<dbReference type="PRINTS" id="PR00919">
    <property type="entry name" value="THERMOPTASE"/>
</dbReference>
<evidence type="ECO:0000256" key="2">
    <source>
        <dbReference type="ARBA" id="ARBA00001946"/>
    </source>
</evidence>
<comment type="cofactor">
    <cofactor evidence="1">
        <name>Co(2+)</name>
        <dbReference type="ChEBI" id="CHEBI:48828"/>
    </cofactor>
</comment>
<dbReference type="Pfam" id="PF02073">
    <property type="entry name" value="Peptidase_M29"/>
    <property type="match status" value="1"/>
</dbReference>
<dbReference type="AlphaFoldDB" id="A0A328UC22"/>
<keyword evidence="9" id="KW-0482">Metalloprotease</keyword>
<comment type="caution">
    <text evidence="10">The sequence shown here is derived from an EMBL/GenBank/DDBJ whole genome shotgun (WGS) entry which is preliminary data.</text>
</comment>
<comment type="cofactor">
    <cofactor evidence="2">
        <name>Mg(2+)</name>
        <dbReference type="ChEBI" id="CHEBI:18420"/>
    </cofactor>
</comment>
<dbReference type="RefSeq" id="WP_112332578.1">
    <property type="nucleotide sequence ID" value="NZ_JBKYJQ010000011.1"/>
</dbReference>
<accession>A0A328UC22</accession>
<keyword evidence="11" id="KW-1185">Reference proteome</keyword>
<dbReference type="PANTHER" id="PTHR34448">
    <property type="entry name" value="AMINOPEPTIDASE"/>
    <property type="match status" value="1"/>
</dbReference>
<keyword evidence="7" id="KW-0479">Metal-binding</keyword>
<protein>
    <submittedName>
        <fullName evidence="10">Aminopeptidase</fullName>
    </submittedName>
</protein>
<evidence type="ECO:0000256" key="6">
    <source>
        <dbReference type="ARBA" id="ARBA00022670"/>
    </source>
</evidence>
<dbReference type="InterPro" id="IPR052170">
    <property type="entry name" value="M29_Exopeptidase"/>
</dbReference>
<keyword evidence="5 10" id="KW-0031">Aminopeptidase</keyword>
<name>A0A328UC22_9FIRM</name>
<evidence type="ECO:0000256" key="5">
    <source>
        <dbReference type="ARBA" id="ARBA00022438"/>
    </source>
</evidence>
<dbReference type="GO" id="GO:0006508">
    <property type="term" value="P:proteolysis"/>
    <property type="evidence" value="ECO:0007669"/>
    <property type="project" value="UniProtKB-KW"/>
</dbReference>
<organism evidence="10 11">
    <name type="scientific">Hydrogeniiclostridium mannosilyticum</name>
    <dbReference type="NCBI Taxonomy" id="2764322"/>
    <lineage>
        <taxon>Bacteria</taxon>
        <taxon>Bacillati</taxon>
        <taxon>Bacillota</taxon>
        <taxon>Clostridia</taxon>
        <taxon>Eubacteriales</taxon>
        <taxon>Acutalibacteraceae</taxon>
        <taxon>Hydrogeniiclostridium</taxon>
    </lineage>
</organism>
<dbReference type="EMBL" id="QLYR01000003">
    <property type="protein sequence ID" value="RAQ29347.1"/>
    <property type="molecule type" value="Genomic_DNA"/>
</dbReference>
<evidence type="ECO:0000256" key="7">
    <source>
        <dbReference type="ARBA" id="ARBA00022723"/>
    </source>
</evidence>
<evidence type="ECO:0000313" key="11">
    <source>
        <dbReference type="Proteomes" id="UP000249377"/>
    </source>
</evidence>
<dbReference type="GO" id="GO:0004177">
    <property type="term" value="F:aminopeptidase activity"/>
    <property type="evidence" value="ECO:0007669"/>
    <property type="project" value="UniProtKB-KW"/>
</dbReference>
<evidence type="ECO:0000256" key="8">
    <source>
        <dbReference type="ARBA" id="ARBA00022801"/>
    </source>
</evidence>
<dbReference type="Proteomes" id="UP000249377">
    <property type="component" value="Unassembled WGS sequence"/>
</dbReference>
<dbReference type="Gene3D" id="3.40.1830.10">
    <property type="entry name" value="Thermophilic metalloprotease (M29)"/>
    <property type="match status" value="1"/>
</dbReference>
<dbReference type="GO" id="GO:0008237">
    <property type="term" value="F:metallopeptidase activity"/>
    <property type="evidence" value="ECO:0007669"/>
    <property type="project" value="UniProtKB-KW"/>
</dbReference>
<evidence type="ECO:0000313" key="10">
    <source>
        <dbReference type="EMBL" id="RAQ29347.1"/>
    </source>
</evidence>
<dbReference type="PANTHER" id="PTHR34448:SF3">
    <property type="entry name" value="AMINOPEPTIDASE AMPS"/>
    <property type="match status" value="1"/>
</dbReference>